<keyword evidence="2" id="KW-1185">Reference proteome</keyword>
<accession>A0AAD6SMU5</accession>
<dbReference type="Proteomes" id="UP001218188">
    <property type="component" value="Unassembled WGS sequence"/>
</dbReference>
<reference evidence="1" key="1">
    <citation type="submission" date="2023-03" db="EMBL/GenBank/DDBJ databases">
        <title>Massive genome expansion in bonnet fungi (Mycena s.s.) driven by repeated elements and novel gene families across ecological guilds.</title>
        <authorList>
            <consortium name="Lawrence Berkeley National Laboratory"/>
            <person name="Harder C.B."/>
            <person name="Miyauchi S."/>
            <person name="Viragh M."/>
            <person name="Kuo A."/>
            <person name="Thoen E."/>
            <person name="Andreopoulos B."/>
            <person name="Lu D."/>
            <person name="Skrede I."/>
            <person name="Drula E."/>
            <person name="Henrissat B."/>
            <person name="Morin E."/>
            <person name="Kohler A."/>
            <person name="Barry K."/>
            <person name="LaButti K."/>
            <person name="Morin E."/>
            <person name="Salamov A."/>
            <person name="Lipzen A."/>
            <person name="Mereny Z."/>
            <person name="Hegedus B."/>
            <person name="Baldrian P."/>
            <person name="Stursova M."/>
            <person name="Weitz H."/>
            <person name="Taylor A."/>
            <person name="Grigoriev I.V."/>
            <person name="Nagy L.G."/>
            <person name="Martin F."/>
            <person name="Kauserud H."/>
        </authorList>
    </citation>
    <scope>NUCLEOTIDE SEQUENCE</scope>
    <source>
        <strain evidence="1">CBHHK200</strain>
    </source>
</reference>
<proteinExistence type="predicted"/>
<dbReference type="SUPFAM" id="SSF81383">
    <property type="entry name" value="F-box domain"/>
    <property type="match status" value="1"/>
</dbReference>
<gene>
    <name evidence="1" type="ORF">C8F04DRAFT_62795</name>
</gene>
<comment type="caution">
    <text evidence="1">The sequence shown here is derived from an EMBL/GenBank/DDBJ whole genome shotgun (WGS) entry which is preliminary data.</text>
</comment>
<protein>
    <recommendedName>
        <fullName evidence="3">F-box domain-containing protein</fullName>
    </recommendedName>
</protein>
<dbReference type="AlphaFoldDB" id="A0AAD6SMU5"/>
<sequence>MVALPLISAFEVLLRSTALEFKAAQTGLMLSVLERPPLESQHDALSHLPPEISRLATSLCRICRRWREIALSTPKLWRANRIEVAGDYEEQDMRLELLGTWLSRSGHCPLSLSLTGYVGSNLLRSTLLYCRRWEQVEICIPFEHLHLIQHFEMPLLRDLTFGPCDYPSQTADEDFVALELFDRALQLKAISLTRYYSAGN</sequence>
<organism evidence="1 2">
    <name type="scientific">Mycena alexandri</name>
    <dbReference type="NCBI Taxonomy" id="1745969"/>
    <lineage>
        <taxon>Eukaryota</taxon>
        <taxon>Fungi</taxon>
        <taxon>Dikarya</taxon>
        <taxon>Basidiomycota</taxon>
        <taxon>Agaricomycotina</taxon>
        <taxon>Agaricomycetes</taxon>
        <taxon>Agaricomycetidae</taxon>
        <taxon>Agaricales</taxon>
        <taxon>Marasmiineae</taxon>
        <taxon>Mycenaceae</taxon>
        <taxon>Mycena</taxon>
    </lineage>
</organism>
<evidence type="ECO:0008006" key="3">
    <source>
        <dbReference type="Google" id="ProtNLM"/>
    </source>
</evidence>
<dbReference type="EMBL" id="JARJCM010000111">
    <property type="protein sequence ID" value="KAJ7028557.1"/>
    <property type="molecule type" value="Genomic_DNA"/>
</dbReference>
<dbReference type="InterPro" id="IPR036047">
    <property type="entry name" value="F-box-like_dom_sf"/>
</dbReference>
<evidence type="ECO:0000313" key="2">
    <source>
        <dbReference type="Proteomes" id="UP001218188"/>
    </source>
</evidence>
<evidence type="ECO:0000313" key="1">
    <source>
        <dbReference type="EMBL" id="KAJ7028557.1"/>
    </source>
</evidence>
<name>A0AAD6SMU5_9AGAR</name>